<dbReference type="InterPro" id="IPR040661">
    <property type="entry name" value="LZ3wCH"/>
</dbReference>
<keyword evidence="4" id="KW-0539">Nucleus</keyword>
<gene>
    <name evidence="7" type="ORF">INT44_004526</name>
</gene>
<evidence type="ECO:0000256" key="3">
    <source>
        <dbReference type="ARBA" id="ARBA00023172"/>
    </source>
</evidence>
<evidence type="ECO:0000256" key="5">
    <source>
        <dbReference type="ARBA" id="ARBA00023254"/>
    </source>
</evidence>
<dbReference type="OrthoDB" id="272266at2759"/>
<keyword evidence="3" id="KW-0233">DNA recombination</keyword>
<feature type="domain" description="Leucine zipper with capping helix" evidence="6">
    <location>
        <begin position="88"/>
        <end position="141"/>
    </location>
</feature>
<evidence type="ECO:0000313" key="7">
    <source>
        <dbReference type="EMBL" id="KAG2189384.1"/>
    </source>
</evidence>
<dbReference type="GO" id="GO:0120230">
    <property type="term" value="F:recombinase activator activity"/>
    <property type="evidence" value="ECO:0007669"/>
    <property type="project" value="TreeGrafter"/>
</dbReference>
<evidence type="ECO:0000259" key="6">
    <source>
        <dbReference type="Pfam" id="PF18517"/>
    </source>
</evidence>
<dbReference type="GO" id="GO:0007129">
    <property type="term" value="P:homologous chromosome pairing at meiosis"/>
    <property type="evidence" value="ECO:0007669"/>
    <property type="project" value="TreeGrafter"/>
</dbReference>
<organism evidence="7 8">
    <name type="scientific">Umbelopsis vinacea</name>
    <dbReference type="NCBI Taxonomy" id="44442"/>
    <lineage>
        <taxon>Eukaryota</taxon>
        <taxon>Fungi</taxon>
        <taxon>Fungi incertae sedis</taxon>
        <taxon>Mucoromycota</taxon>
        <taxon>Mucoromycotina</taxon>
        <taxon>Umbelopsidomycetes</taxon>
        <taxon>Umbelopsidales</taxon>
        <taxon>Umbelopsidaceae</taxon>
        <taxon>Umbelopsis</taxon>
    </lineage>
</organism>
<keyword evidence="2" id="KW-0175">Coiled coil</keyword>
<dbReference type="Proteomes" id="UP000612746">
    <property type="component" value="Unassembled WGS sequence"/>
</dbReference>
<evidence type="ECO:0000256" key="2">
    <source>
        <dbReference type="ARBA" id="ARBA00023054"/>
    </source>
</evidence>
<evidence type="ECO:0000313" key="8">
    <source>
        <dbReference type="Proteomes" id="UP000612746"/>
    </source>
</evidence>
<dbReference type="PANTHER" id="PTHR15938">
    <property type="entry name" value="TBP-1 INTERACTING PROTEIN"/>
    <property type="match status" value="1"/>
</dbReference>
<evidence type="ECO:0000256" key="4">
    <source>
        <dbReference type="ARBA" id="ARBA00023242"/>
    </source>
</evidence>
<keyword evidence="5" id="KW-0469">Meiosis</keyword>
<dbReference type="GO" id="GO:0120231">
    <property type="term" value="C:DNA recombinase auxiliary factor complex"/>
    <property type="evidence" value="ECO:0007669"/>
    <property type="project" value="TreeGrafter"/>
</dbReference>
<comment type="subcellular location">
    <subcellularLocation>
        <location evidence="1">Nucleus</location>
    </subcellularLocation>
</comment>
<reference evidence="7" key="1">
    <citation type="submission" date="2020-12" db="EMBL/GenBank/DDBJ databases">
        <title>Metabolic potential, ecology and presence of endohyphal bacteria is reflected in genomic diversity of Mucoromycotina.</title>
        <authorList>
            <person name="Muszewska A."/>
            <person name="Okrasinska A."/>
            <person name="Steczkiewicz K."/>
            <person name="Drgas O."/>
            <person name="Orlowska M."/>
            <person name="Perlinska-Lenart U."/>
            <person name="Aleksandrzak-Piekarczyk T."/>
            <person name="Szatraj K."/>
            <person name="Zielenkiewicz U."/>
            <person name="Pilsyk S."/>
            <person name="Malc E."/>
            <person name="Mieczkowski P."/>
            <person name="Kruszewska J.S."/>
            <person name="Biernat P."/>
            <person name="Pawlowska J."/>
        </authorList>
    </citation>
    <scope>NUCLEOTIDE SEQUENCE</scope>
    <source>
        <strain evidence="7">WA0000051536</strain>
    </source>
</reference>
<dbReference type="GO" id="GO:0010774">
    <property type="term" value="P:meiotic strand invasion involved in reciprocal meiotic recombination"/>
    <property type="evidence" value="ECO:0007669"/>
    <property type="project" value="TreeGrafter"/>
</dbReference>
<dbReference type="Pfam" id="PF18517">
    <property type="entry name" value="LZ3wCH"/>
    <property type="match status" value="1"/>
</dbReference>
<protein>
    <recommendedName>
        <fullName evidence="6">Leucine zipper with capping helix domain-containing protein</fullName>
    </recommendedName>
</protein>
<dbReference type="GO" id="GO:0000709">
    <property type="term" value="P:meiotic joint molecule formation"/>
    <property type="evidence" value="ECO:0007669"/>
    <property type="project" value="TreeGrafter"/>
</dbReference>
<dbReference type="PANTHER" id="PTHR15938:SF0">
    <property type="entry name" value="HOMOLOGOUS-PAIRING PROTEIN 2 HOMOLOG"/>
    <property type="match status" value="1"/>
</dbReference>
<name>A0A8H7USM0_9FUNG</name>
<dbReference type="GO" id="GO:0000794">
    <property type="term" value="C:condensed nuclear chromosome"/>
    <property type="evidence" value="ECO:0007669"/>
    <property type="project" value="TreeGrafter"/>
</dbReference>
<comment type="caution">
    <text evidence="7">The sequence shown here is derived from an EMBL/GenBank/DDBJ whole genome shotgun (WGS) entry which is preliminary data.</text>
</comment>
<sequence>MALERLAGENLIIAKTYGKAVVYSIVQNTLWFSMVPTTLLTDSHVLELNELNSTLPTLEAEQLLPQLREQNLATGEQLKQFRDDKGQVSFEDKARILKDYDENFKLWRTRKKLFNEIFKTVTEHLPGKLSDFKDELGIEEDPIPIESMLVNE</sequence>
<dbReference type="AlphaFoldDB" id="A0A8H7USM0"/>
<keyword evidence="8" id="KW-1185">Reference proteome</keyword>
<proteinExistence type="predicted"/>
<dbReference type="EMBL" id="JAEPRA010000001">
    <property type="protein sequence ID" value="KAG2189384.1"/>
    <property type="molecule type" value="Genomic_DNA"/>
</dbReference>
<dbReference type="GO" id="GO:0003690">
    <property type="term" value="F:double-stranded DNA binding"/>
    <property type="evidence" value="ECO:0007669"/>
    <property type="project" value="TreeGrafter"/>
</dbReference>
<evidence type="ECO:0000256" key="1">
    <source>
        <dbReference type="ARBA" id="ARBA00004123"/>
    </source>
</evidence>
<accession>A0A8H7USM0</accession>